<dbReference type="GO" id="GO:0005737">
    <property type="term" value="C:cytoplasm"/>
    <property type="evidence" value="ECO:0007669"/>
    <property type="project" value="TreeGrafter"/>
</dbReference>
<dbReference type="GO" id="GO:0043171">
    <property type="term" value="P:peptide catabolic process"/>
    <property type="evidence" value="ECO:0007669"/>
    <property type="project" value="TreeGrafter"/>
</dbReference>
<dbReference type="AlphaFoldDB" id="D9QPD8"/>
<feature type="compositionally biased region" description="Basic and acidic residues" evidence="1">
    <location>
        <begin position="779"/>
        <end position="788"/>
    </location>
</feature>
<organism evidence="4 5">
    <name type="scientific">Brevundimonas subvibrioides (strain ATCC 15264 / DSM 4735 / LMG 14903 / NBRC 16000 / CB 81)</name>
    <name type="common">Caulobacter subvibrioides</name>
    <dbReference type="NCBI Taxonomy" id="633149"/>
    <lineage>
        <taxon>Bacteria</taxon>
        <taxon>Pseudomonadati</taxon>
        <taxon>Pseudomonadota</taxon>
        <taxon>Alphaproteobacteria</taxon>
        <taxon>Caulobacterales</taxon>
        <taxon>Caulobacteraceae</taxon>
        <taxon>Brevundimonas</taxon>
    </lineage>
</organism>
<keyword evidence="4" id="KW-0378">Hydrolase</keyword>
<keyword evidence="5" id="KW-1185">Reference proteome</keyword>
<name>D9QPD8_BRESC</name>
<dbReference type="GO" id="GO:0016020">
    <property type="term" value="C:membrane"/>
    <property type="evidence" value="ECO:0007669"/>
    <property type="project" value="TreeGrafter"/>
</dbReference>
<dbReference type="Pfam" id="PF01433">
    <property type="entry name" value="Peptidase_M1"/>
    <property type="match status" value="1"/>
</dbReference>
<dbReference type="CDD" id="cd09604">
    <property type="entry name" value="M1_APN_like"/>
    <property type="match status" value="1"/>
</dbReference>
<keyword evidence="2" id="KW-0732">Signal</keyword>
<dbReference type="GO" id="GO:0008270">
    <property type="term" value="F:zinc ion binding"/>
    <property type="evidence" value="ECO:0007669"/>
    <property type="project" value="InterPro"/>
</dbReference>
<evidence type="ECO:0000313" key="4">
    <source>
        <dbReference type="EMBL" id="ADL02401.1"/>
    </source>
</evidence>
<evidence type="ECO:0000256" key="1">
    <source>
        <dbReference type="SAM" id="MobiDB-lite"/>
    </source>
</evidence>
<dbReference type="KEGG" id="bsb:Bresu_3095"/>
<dbReference type="InterPro" id="IPR014782">
    <property type="entry name" value="Peptidase_M1_dom"/>
</dbReference>
<proteinExistence type="predicted"/>
<dbReference type="STRING" id="633149.Bresu_3095"/>
<dbReference type="SUPFAM" id="SSF55486">
    <property type="entry name" value="Metalloproteases ('zincins'), catalytic domain"/>
    <property type="match status" value="1"/>
</dbReference>
<keyword evidence="4" id="KW-0031">Aminopeptidase</keyword>
<feature type="signal peptide" evidence="2">
    <location>
        <begin position="1"/>
        <end position="22"/>
    </location>
</feature>
<evidence type="ECO:0000256" key="2">
    <source>
        <dbReference type="SAM" id="SignalP"/>
    </source>
</evidence>
<gene>
    <name evidence="4" type="ordered locus">Bresu_3095</name>
</gene>
<dbReference type="GO" id="GO:0042277">
    <property type="term" value="F:peptide binding"/>
    <property type="evidence" value="ECO:0007669"/>
    <property type="project" value="TreeGrafter"/>
</dbReference>
<keyword evidence="4" id="KW-0645">Protease</keyword>
<dbReference type="eggNOG" id="COG0308">
    <property type="taxonomic scope" value="Bacteria"/>
</dbReference>
<evidence type="ECO:0000259" key="3">
    <source>
        <dbReference type="Pfam" id="PF01433"/>
    </source>
</evidence>
<dbReference type="Proteomes" id="UP000002696">
    <property type="component" value="Chromosome"/>
</dbReference>
<dbReference type="InterPro" id="IPR027268">
    <property type="entry name" value="Peptidase_M4/M1_CTD_sf"/>
</dbReference>
<protein>
    <submittedName>
        <fullName evidence="4">Peptidase M1 membrane alanine aminopeptidase</fullName>
    </submittedName>
</protein>
<dbReference type="InterPro" id="IPR050344">
    <property type="entry name" value="Peptidase_M1_aminopeptidases"/>
</dbReference>
<sequence length="799" mass="89899">MRGLFLAAMSLVAALSAGAASAQVSVGPVQQTTGTFEDKFRQFEGEDWPTPTDYRSASGAPGFRYWQQKVDYDIDVSLNEATRTLTGTETVTYTNNSPDRLGYLWLLLDQQNYRRASMAERTRTVGSDTTLSVNEVVRVQRFQEWEGGFNDLKITGSDGQDLPFSITDSLLRIELPQTLGTGESFTFTISFTLPLPETNVVGGRSGYECFTKAWEDGNCIFLAAQWFPRLAVYSDYEGWHNAQFLGSGEFTLEFGDYNVSITAPADHQVSATGALQNLDVLTAAQRQRLDQARTADEPVYIVTPAEAAAAEASPARSGTRTWTFAAENVRDFAFASSRKFIWDAMGVEQDSAEHPVVMAMSFFPKEARPLWDAWSTKAVAHTLDVYNQFSITYPYPTAQSVNGPVGGMEYPMITFNGPRPLRGDDGSLTYSERTKAGLIGVIIHEVGHTYFPMIINSDERQWTWMDEGLNSFLQYQAEKLWDADFPARGEPRQIIEYMISENQVPVMTQSDSILQFGNNAYAKPATALNILRETVMGRELFDRAFREYAQRWAFKRPTPYDFFRTMEESSGMDLDWFWRGWFYSTDHVDISLDNVIAVSLESQDPEDRARAASARFEAEPESRTVVNNRGIQTVTERDPSVRDYYDETDAFTVTASQRRDAARARTAAEADANRRQALTFDDNVYRFTFSNRGGLVMPVILKLNWSDGSDEIVRIPAEVWRRNSQTVTWQHVSSRTLVSAEVDPLWETADANRANNGFPQSIQPSLVPLAPQGPQGSNRMRDDDRRVTPDSLRPRTVTP</sequence>
<dbReference type="InParanoid" id="D9QPD8"/>
<dbReference type="PANTHER" id="PTHR11533:SF174">
    <property type="entry name" value="PUROMYCIN-SENSITIVE AMINOPEPTIDASE-RELATED"/>
    <property type="match status" value="1"/>
</dbReference>
<dbReference type="HOGENOM" id="CLU_015077_0_0_5"/>
<reference evidence="5" key="1">
    <citation type="journal article" date="2011" name="J. Bacteriol.">
        <title>Genome sequences of eight morphologically diverse alphaproteobacteria.</title>
        <authorList>
            <consortium name="US DOE Joint Genome Institute"/>
            <person name="Brown P.J."/>
            <person name="Kysela D.T."/>
            <person name="Buechlein A."/>
            <person name="Hemmerich C."/>
            <person name="Brun Y.V."/>
        </authorList>
    </citation>
    <scope>NUCLEOTIDE SEQUENCE [LARGE SCALE GENOMIC DNA]</scope>
    <source>
        <strain evidence="5">ATCC 15264 / DSM 4735 / LMG 14903 / NBRC 16000 / CB 81</strain>
    </source>
</reference>
<dbReference type="GO" id="GO:0070006">
    <property type="term" value="F:metalloaminopeptidase activity"/>
    <property type="evidence" value="ECO:0007669"/>
    <property type="project" value="TreeGrafter"/>
</dbReference>
<dbReference type="RefSeq" id="WP_013270501.1">
    <property type="nucleotide sequence ID" value="NC_014375.1"/>
</dbReference>
<feature type="chain" id="PRO_5003126937" evidence="2">
    <location>
        <begin position="23"/>
        <end position="799"/>
    </location>
</feature>
<feature type="region of interest" description="Disordered" evidence="1">
    <location>
        <begin position="751"/>
        <end position="799"/>
    </location>
</feature>
<dbReference type="Gene3D" id="1.10.390.10">
    <property type="entry name" value="Neutral Protease Domain 2"/>
    <property type="match status" value="1"/>
</dbReference>
<dbReference type="BioCyc" id="BSUB633149:G1GM8-3112-MONOMER"/>
<feature type="domain" description="Peptidase M1 membrane alanine aminopeptidase" evidence="3">
    <location>
        <begin position="378"/>
        <end position="581"/>
    </location>
</feature>
<dbReference type="EMBL" id="CP002102">
    <property type="protein sequence ID" value="ADL02401.1"/>
    <property type="molecule type" value="Genomic_DNA"/>
</dbReference>
<dbReference type="PANTHER" id="PTHR11533">
    <property type="entry name" value="PROTEASE M1 ZINC METALLOPROTEASE"/>
    <property type="match status" value="1"/>
</dbReference>
<accession>D9QPD8</accession>
<evidence type="ECO:0000313" key="5">
    <source>
        <dbReference type="Proteomes" id="UP000002696"/>
    </source>
</evidence>
<dbReference type="GO" id="GO:0005615">
    <property type="term" value="C:extracellular space"/>
    <property type="evidence" value="ECO:0007669"/>
    <property type="project" value="TreeGrafter"/>
</dbReference>
<feature type="compositionally biased region" description="Polar residues" evidence="1">
    <location>
        <begin position="753"/>
        <end position="764"/>
    </location>
</feature>